<dbReference type="GO" id="GO:0042597">
    <property type="term" value="C:periplasmic space"/>
    <property type="evidence" value="ECO:0007669"/>
    <property type="project" value="UniProtKB-SubCell"/>
</dbReference>
<dbReference type="PRINTS" id="PR00909">
    <property type="entry name" value="SPERMDNBNDNG"/>
</dbReference>
<feature type="binding site" evidence="5">
    <location>
        <position position="83"/>
    </location>
    <ligand>
        <name>spermidine</name>
        <dbReference type="ChEBI" id="CHEBI:57834"/>
    </ligand>
</feature>
<evidence type="ECO:0000256" key="4">
    <source>
        <dbReference type="ARBA" id="ARBA00022764"/>
    </source>
</evidence>
<dbReference type="GO" id="GO:0019808">
    <property type="term" value="F:polyamine binding"/>
    <property type="evidence" value="ECO:0007669"/>
    <property type="project" value="InterPro"/>
</dbReference>
<evidence type="ECO:0000256" key="2">
    <source>
        <dbReference type="ARBA" id="ARBA00022448"/>
    </source>
</evidence>
<dbReference type="PIRSF" id="PIRSF019574">
    <property type="entry name" value="Periplasmic_polyamine_BP"/>
    <property type="match status" value="1"/>
</dbReference>
<evidence type="ECO:0000256" key="5">
    <source>
        <dbReference type="PIRSR" id="PIRSR019574-1"/>
    </source>
</evidence>
<organism evidence="6 7">
    <name type="scientific">Nannocystis pusilla</name>
    <dbReference type="NCBI Taxonomy" id="889268"/>
    <lineage>
        <taxon>Bacteria</taxon>
        <taxon>Pseudomonadati</taxon>
        <taxon>Myxococcota</taxon>
        <taxon>Polyangia</taxon>
        <taxon>Nannocystales</taxon>
        <taxon>Nannocystaceae</taxon>
        <taxon>Nannocystis</taxon>
    </lineage>
</organism>
<name>A0A9X3IV37_9BACT</name>
<dbReference type="GO" id="GO:0015846">
    <property type="term" value="P:polyamine transport"/>
    <property type="evidence" value="ECO:0007669"/>
    <property type="project" value="InterPro"/>
</dbReference>
<accession>A0A9X3IV37</accession>
<sequence length="344" mass="37589">MSGLSRRTFHRLLGAGACATACSGGGASLALYNWGDYLAPEVVERFTAATGFRITQDYYLAEAELVAKLGSGAAYDVVFPIDYVLGRMRRRALLVPLARDKLPGLANLDPQFGPWIAADNQIYAVPYLWGTTGIGYDSDHVEAPTSWKALFDPRHAGKISVIDSKGDVFDQALLAAGMDINSTDKPAIRERVYPMLRAQKDILRAYDSNPARALAAGDTWIAQIDSGDLFRAQKQRPSLRYVIPEEGAVLWVDYLAIPATAPLPGVAVRFIDFLLDPEIAALNANALRFATPNLAAIQRGLVADAGDLALYPSAETRKKLFVSENWFGQTEAVVDELWLELRRA</sequence>
<dbReference type="Proteomes" id="UP001150924">
    <property type="component" value="Unassembled WGS sequence"/>
</dbReference>
<gene>
    <name evidence="6" type="ORF">OV079_00380</name>
</gene>
<dbReference type="InterPro" id="IPR006059">
    <property type="entry name" value="SBP"/>
</dbReference>
<dbReference type="RefSeq" id="WP_267765574.1">
    <property type="nucleotide sequence ID" value="NZ_JAPNKE010000002.1"/>
</dbReference>
<dbReference type="Gene3D" id="3.40.190.10">
    <property type="entry name" value="Periplasmic binding protein-like II"/>
    <property type="match status" value="2"/>
</dbReference>
<evidence type="ECO:0000256" key="3">
    <source>
        <dbReference type="ARBA" id="ARBA00022729"/>
    </source>
</evidence>
<dbReference type="CDD" id="cd13590">
    <property type="entry name" value="PBP2_PotD_PotF_like"/>
    <property type="match status" value="1"/>
</dbReference>
<dbReference type="AlphaFoldDB" id="A0A9X3IV37"/>
<protein>
    <submittedName>
        <fullName evidence="6">Spermidine/putrescine ABC transporter substrate-binding protein</fullName>
    </submittedName>
</protein>
<dbReference type="SUPFAM" id="SSF53850">
    <property type="entry name" value="Periplasmic binding protein-like II"/>
    <property type="match status" value="1"/>
</dbReference>
<dbReference type="InterPro" id="IPR001188">
    <property type="entry name" value="Sperm_putr-bd"/>
</dbReference>
<comment type="subcellular location">
    <subcellularLocation>
        <location evidence="1">Periplasm</location>
    </subcellularLocation>
</comment>
<keyword evidence="7" id="KW-1185">Reference proteome</keyword>
<dbReference type="PANTHER" id="PTHR30222">
    <property type="entry name" value="SPERMIDINE/PUTRESCINE-BINDING PERIPLASMIC PROTEIN"/>
    <property type="match status" value="1"/>
</dbReference>
<comment type="caution">
    <text evidence="6">The sequence shown here is derived from an EMBL/GenBank/DDBJ whole genome shotgun (WGS) entry which is preliminary data.</text>
</comment>
<reference evidence="6" key="1">
    <citation type="submission" date="2022-11" db="EMBL/GenBank/DDBJ databases">
        <title>Minimal conservation of predation-associated metabolite biosynthetic gene clusters underscores biosynthetic potential of Myxococcota including descriptions for ten novel species: Archangium lansinium sp. nov., Myxococcus landrumus sp. nov., Nannocystis bai.</title>
        <authorList>
            <person name="Ahearne A."/>
            <person name="Stevens C."/>
            <person name="Phillips K."/>
        </authorList>
    </citation>
    <scope>NUCLEOTIDE SEQUENCE</scope>
    <source>
        <strain evidence="6">Na p29</strain>
    </source>
</reference>
<dbReference type="PROSITE" id="PS51318">
    <property type="entry name" value="TAT"/>
    <property type="match status" value="1"/>
</dbReference>
<keyword evidence="3" id="KW-0732">Signal</keyword>
<dbReference type="PANTHER" id="PTHR30222:SF17">
    <property type="entry name" value="SPERMIDINE_PUTRESCINE-BINDING PERIPLASMIC PROTEIN"/>
    <property type="match status" value="1"/>
</dbReference>
<dbReference type="InterPro" id="IPR006311">
    <property type="entry name" value="TAT_signal"/>
</dbReference>
<proteinExistence type="predicted"/>
<dbReference type="Pfam" id="PF13416">
    <property type="entry name" value="SBP_bac_8"/>
    <property type="match status" value="1"/>
</dbReference>
<evidence type="ECO:0000256" key="1">
    <source>
        <dbReference type="ARBA" id="ARBA00004418"/>
    </source>
</evidence>
<keyword evidence="2" id="KW-0813">Transport</keyword>
<evidence type="ECO:0000313" key="6">
    <source>
        <dbReference type="EMBL" id="MCY1004049.1"/>
    </source>
</evidence>
<evidence type="ECO:0000313" key="7">
    <source>
        <dbReference type="Proteomes" id="UP001150924"/>
    </source>
</evidence>
<keyword evidence="4" id="KW-0574">Periplasm</keyword>
<dbReference type="EMBL" id="JAPNKE010000002">
    <property type="protein sequence ID" value="MCY1004049.1"/>
    <property type="molecule type" value="Genomic_DNA"/>
</dbReference>